<dbReference type="InterPro" id="IPR043162">
    <property type="entry name" value="DOCK_C_lobe_C"/>
</dbReference>
<feature type="non-terminal residue" evidence="4">
    <location>
        <position position="1"/>
    </location>
</feature>
<evidence type="ECO:0000256" key="1">
    <source>
        <dbReference type="PROSITE-ProRule" id="PRU00984"/>
    </source>
</evidence>
<dbReference type="PANTHER" id="PTHR23317">
    <property type="entry name" value="DEDICATOR OF CYTOKINESIS DOCK"/>
    <property type="match status" value="1"/>
</dbReference>
<dbReference type="FunFam" id="1.20.58.740:FF:000002">
    <property type="entry name" value="Dedicator of cytokinesis protein 7"/>
    <property type="match status" value="1"/>
</dbReference>
<dbReference type="Gene3D" id="1.20.58.740">
    <property type="match status" value="1"/>
</dbReference>
<dbReference type="KEGG" id="csyr:103275289"/>
<name>A0A1U7UZQ3_CARSF</name>
<evidence type="ECO:0000313" key="3">
    <source>
        <dbReference type="Proteomes" id="UP000189704"/>
    </source>
</evidence>
<dbReference type="OrthoDB" id="9807412at2759"/>
<dbReference type="PANTHER" id="PTHR23317:SF65">
    <property type="entry name" value="DEDICATOR OF CYTOKINESIS PROTEIN 6"/>
    <property type="match status" value="1"/>
</dbReference>
<dbReference type="AlphaFoldDB" id="A0A1U7UZQ3"/>
<dbReference type="InterPro" id="IPR027357">
    <property type="entry name" value="DOCKER_dom"/>
</dbReference>
<evidence type="ECO:0000313" key="4">
    <source>
        <dbReference type="RefSeq" id="XP_008070887.1"/>
    </source>
</evidence>
<dbReference type="Pfam" id="PF20421">
    <property type="entry name" value="DHR-2_Lobe_C"/>
    <property type="match status" value="1"/>
</dbReference>
<dbReference type="PROSITE" id="PS51651">
    <property type="entry name" value="DOCKER"/>
    <property type="match status" value="1"/>
</dbReference>
<dbReference type="GeneID" id="103275289"/>
<gene>
    <name evidence="4" type="primary">LOC103275289</name>
</gene>
<sequence length="151" mass="17336">TVLTPVEVAIEDMQKKTRELAFATEQDPPDAKMLQMVLQGSVGPTVNQGPLEVAQVFLAEIPEDPKLFRHHNKLRLCFKDFCKKCEDALRKNKALIGPDQKEYHRELERNYCRLREALQPLLTQRLPQLLTQPATSLRNSLNRASFRKADV</sequence>
<dbReference type="InterPro" id="IPR026791">
    <property type="entry name" value="DOCK"/>
</dbReference>
<organism evidence="3 4">
    <name type="scientific">Carlito syrichta</name>
    <name type="common">Philippine tarsier</name>
    <name type="synonym">Tarsius syrichta</name>
    <dbReference type="NCBI Taxonomy" id="1868482"/>
    <lineage>
        <taxon>Eukaryota</taxon>
        <taxon>Metazoa</taxon>
        <taxon>Chordata</taxon>
        <taxon>Craniata</taxon>
        <taxon>Vertebrata</taxon>
        <taxon>Euteleostomi</taxon>
        <taxon>Mammalia</taxon>
        <taxon>Eutheria</taxon>
        <taxon>Euarchontoglires</taxon>
        <taxon>Primates</taxon>
        <taxon>Haplorrhini</taxon>
        <taxon>Tarsiiformes</taxon>
        <taxon>Tarsiidae</taxon>
        <taxon>Carlito</taxon>
    </lineage>
</organism>
<dbReference type="InterPro" id="IPR046773">
    <property type="entry name" value="DOCKER_Lobe_C"/>
</dbReference>
<evidence type="ECO:0000259" key="2">
    <source>
        <dbReference type="PROSITE" id="PS51651"/>
    </source>
</evidence>
<dbReference type="GO" id="GO:0007264">
    <property type="term" value="P:small GTPase-mediated signal transduction"/>
    <property type="evidence" value="ECO:0007669"/>
    <property type="project" value="InterPro"/>
</dbReference>
<accession>A0A1U7UZQ3</accession>
<dbReference type="GO" id="GO:0005085">
    <property type="term" value="F:guanyl-nucleotide exchange factor activity"/>
    <property type="evidence" value="ECO:0007669"/>
    <property type="project" value="InterPro"/>
</dbReference>
<dbReference type="RefSeq" id="XP_008070887.1">
    <property type="nucleotide sequence ID" value="XM_008072696.1"/>
</dbReference>
<keyword evidence="3" id="KW-1185">Reference proteome</keyword>
<reference evidence="4" key="1">
    <citation type="submission" date="2025-08" db="UniProtKB">
        <authorList>
            <consortium name="RefSeq"/>
        </authorList>
    </citation>
    <scope>IDENTIFICATION</scope>
</reference>
<comment type="similarity">
    <text evidence="1">Belongs to the DOCK family.</text>
</comment>
<feature type="domain" description="DOCKER" evidence="2">
    <location>
        <begin position="1"/>
        <end position="127"/>
    </location>
</feature>
<dbReference type="Proteomes" id="UP000189704">
    <property type="component" value="Unplaced"/>
</dbReference>
<protein>
    <submittedName>
        <fullName evidence="4">Dedicator of cytokinesis protein 6-like</fullName>
    </submittedName>
</protein>
<proteinExistence type="inferred from homology"/>
<dbReference type="GO" id="GO:0005829">
    <property type="term" value="C:cytosol"/>
    <property type="evidence" value="ECO:0007669"/>
    <property type="project" value="TreeGrafter"/>
</dbReference>